<evidence type="ECO:0000313" key="2">
    <source>
        <dbReference type="Proteomes" id="UP001604043"/>
    </source>
</evidence>
<keyword evidence="2" id="KW-1185">Reference proteome</keyword>
<name>A0ABW6ZBM8_9HYPH</name>
<organism evidence="1 2">
    <name type="scientific">Xanthobacter aminoxidans</name>
    <dbReference type="NCBI Taxonomy" id="186280"/>
    <lineage>
        <taxon>Bacteria</taxon>
        <taxon>Pseudomonadati</taxon>
        <taxon>Pseudomonadota</taxon>
        <taxon>Alphaproteobacteria</taxon>
        <taxon>Hyphomicrobiales</taxon>
        <taxon>Xanthobacteraceae</taxon>
        <taxon>Xanthobacter</taxon>
    </lineage>
</organism>
<comment type="caution">
    <text evidence="1">The sequence shown here is derived from an EMBL/GenBank/DDBJ whole genome shotgun (WGS) entry which is preliminary data.</text>
</comment>
<sequence>MFSYWAYILIGNNDTGKTSFQKHLVFDLCGREYDRLPRNLLTEITHPRMPRGVATLSTMNRSYQEKIDEYIDISGFFRNSFKQGDVCILSSHTHDPSIVHLKDMIHELRIRAYNVGAVFFSNGFNKDAEQISLLDWDERLWLENPPANSPDAIQSQIARLAREFSEMLIARASVS</sequence>
<evidence type="ECO:0000313" key="1">
    <source>
        <dbReference type="EMBL" id="MFG1251197.1"/>
    </source>
</evidence>
<dbReference type="EMBL" id="JBAFUR010000001">
    <property type="protein sequence ID" value="MFG1251197.1"/>
    <property type="molecule type" value="Genomic_DNA"/>
</dbReference>
<dbReference type="RefSeq" id="WP_394006398.1">
    <property type="nucleotide sequence ID" value="NZ_JBAFUR010000001.1"/>
</dbReference>
<protein>
    <recommendedName>
        <fullName evidence="3">ATP-binding protein</fullName>
    </recommendedName>
</protein>
<evidence type="ECO:0008006" key="3">
    <source>
        <dbReference type="Google" id="ProtNLM"/>
    </source>
</evidence>
<proteinExistence type="predicted"/>
<reference evidence="1 2" key="1">
    <citation type="submission" date="2024-02" db="EMBL/GenBank/DDBJ databases">
        <title>Expansion and revision of Xanthobacter and proposal of Roseixanthobacter gen. nov.</title>
        <authorList>
            <person name="Soltysiak M.P.M."/>
            <person name="Jalihal A."/>
            <person name="Ory A."/>
            <person name="Chrisophersen C."/>
            <person name="Lee A.D."/>
            <person name="Boulton J."/>
            <person name="Springer M."/>
        </authorList>
    </citation>
    <scope>NUCLEOTIDE SEQUENCE [LARGE SCALE GENOMIC DNA]</scope>
    <source>
        <strain evidence="1 2">CB5</strain>
    </source>
</reference>
<dbReference type="Proteomes" id="UP001604043">
    <property type="component" value="Unassembled WGS sequence"/>
</dbReference>
<accession>A0ABW6ZBM8</accession>
<gene>
    <name evidence="1" type="ORF">V5F30_03215</name>
</gene>